<dbReference type="GO" id="GO:0052131">
    <property type="term" value="P:positive aerotaxis"/>
    <property type="evidence" value="ECO:0007669"/>
    <property type="project" value="UniProtKB-ARBA"/>
</dbReference>
<evidence type="ECO:0000256" key="8">
    <source>
        <dbReference type="ARBA" id="ARBA00023136"/>
    </source>
</evidence>
<dbReference type="Gene3D" id="1.10.287.950">
    <property type="entry name" value="Methyl-accepting chemotaxis protein"/>
    <property type="match status" value="1"/>
</dbReference>
<dbReference type="EMBL" id="AP019536">
    <property type="protein sequence ID" value="BBI98738.1"/>
    <property type="molecule type" value="Genomic_DNA"/>
</dbReference>
<evidence type="ECO:0000256" key="1">
    <source>
        <dbReference type="ARBA" id="ARBA00004429"/>
    </source>
</evidence>
<evidence type="ECO:0000256" key="5">
    <source>
        <dbReference type="ARBA" id="ARBA00022519"/>
    </source>
</evidence>
<evidence type="ECO:0000313" key="16">
    <source>
        <dbReference type="Proteomes" id="UP001319121"/>
    </source>
</evidence>
<dbReference type="GO" id="GO:0007165">
    <property type="term" value="P:signal transduction"/>
    <property type="evidence" value="ECO:0007669"/>
    <property type="project" value="UniProtKB-KW"/>
</dbReference>
<keyword evidence="7" id="KW-1133">Transmembrane helix</keyword>
<dbReference type="PROSITE" id="PS50111">
    <property type="entry name" value="CHEMOTAXIS_TRANSDUC_2"/>
    <property type="match status" value="1"/>
</dbReference>
<evidence type="ECO:0000259" key="13">
    <source>
        <dbReference type="PROSITE" id="PS50112"/>
    </source>
</evidence>
<dbReference type="Proteomes" id="UP001319121">
    <property type="component" value="Chromosome"/>
</dbReference>
<dbReference type="SMART" id="SM00283">
    <property type="entry name" value="MA"/>
    <property type="match status" value="1"/>
</dbReference>
<feature type="domain" description="PAS" evidence="13">
    <location>
        <begin position="26"/>
        <end position="61"/>
    </location>
</feature>
<keyword evidence="9 11" id="KW-0807">Transducer</keyword>
<keyword evidence="3" id="KW-0488">Methylation</keyword>
<dbReference type="InterPro" id="IPR000014">
    <property type="entry name" value="PAS"/>
</dbReference>
<dbReference type="Pfam" id="PF08447">
    <property type="entry name" value="PAS_3"/>
    <property type="match status" value="1"/>
</dbReference>
<dbReference type="NCBIfam" id="TIGR00229">
    <property type="entry name" value="sensory_box"/>
    <property type="match status" value="1"/>
</dbReference>
<dbReference type="RefSeq" id="WP_212786353.1">
    <property type="nucleotide sequence ID" value="NZ_AP019536.1"/>
</dbReference>
<keyword evidence="8" id="KW-0472">Membrane</keyword>
<evidence type="ECO:0000256" key="7">
    <source>
        <dbReference type="ARBA" id="ARBA00022989"/>
    </source>
</evidence>
<protein>
    <submittedName>
        <fullName evidence="15">Methyl-accepting chemotaxis protein</fullName>
    </submittedName>
</protein>
<keyword evidence="4" id="KW-0145">Chemotaxis</keyword>
<gene>
    <name evidence="15" type="ORF">FGKAn22_04310</name>
</gene>
<evidence type="ECO:0000259" key="14">
    <source>
        <dbReference type="PROSITE" id="PS50885"/>
    </source>
</evidence>
<dbReference type="InterPro" id="IPR001610">
    <property type="entry name" value="PAC"/>
</dbReference>
<dbReference type="PROSITE" id="PS50112">
    <property type="entry name" value="PAS"/>
    <property type="match status" value="1"/>
</dbReference>
<feature type="domain" description="HAMP" evidence="14">
    <location>
        <begin position="358"/>
        <end position="410"/>
    </location>
</feature>
<evidence type="ECO:0000256" key="6">
    <source>
        <dbReference type="ARBA" id="ARBA00022692"/>
    </source>
</evidence>
<name>A0AAN1SXK0_9PROT</name>
<dbReference type="Gene3D" id="3.30.450.20">
    <property type="entry name" value="PAS domain"/>
    <property type="match status" value="1"/>
</dbReference>
<dbReference type="InterPro" id="IPR004089">
    <property type="entry name" value="MCPsignal_dom"/>
</dbReference>
<feature type="domain" description="Methyl-accepting transducer" evidence="12">
    <location>
        <begin position="415"/>
        <end position="651"/>
    </location>
</feature>
<dbReference type="FunFam" id="3.30.450.20:FF:000046">
    <property type="entry name" value="Aerotaxis sensor receptor"/>
    <property type="match status" value="1"/>
</dbReference>
<reference evidence="15 16" key="1">
    <citation type="submission" date="2019-03" db="EMBL/GenBank/DDBJ databases">
        <title>Complete genome sequence of Ferrigenium kumadai strain An22, a microaerophilic iron-oxidizing bacterium isolated from a paddy field soil.</title>
        <authorList>
            <person name="Watanabe T."/>
            <person name="Asakawa S."/>
        </authorList>
    </citation>
    <scope>NUCLEOTIDE SEQUENCE [LARGE SCALE GENOMIC DNA]</scope>
    <source>
        <strain evidence="15 16">An22</strain>
    </source>
</reference>
<keyword evidence="2" id="KW-1003">Cell membrane</keyword>
<dbReference type="KEGG" id="fku:FGKAn22_04310"/>
<dbReference type="Gene3D" id="3.30.450.290">
    <property type="match status" value="1"/>
</dbReference>
<dbReference type="PROSITE" id="PS50885">
    <property type="entry name" value="HAMP"/>
    <property type="match status" value="1"/>
</dbReference>
<dbReference type="GO" id="GO:0005886">
    <property type="term" value="C:plasma membrane"/>
    <property type="evidence" value="ECO:0007669"/>
    <property type="project" value="UniProtKB-SubCell"/>
</dbReference>
<dbReference type="PANTHER" id="PTHR32089">
    <property type="entry name" value="METHYL-ACCEPTING CHEMOTAXIS PROTEIN MCPB"/>
    <property type="match status" value="1"/>
</dbReference>
<dbReference type="CDD" id="cd11386">
    <property type="entry name" value="MCP_signal"/>
    <property type="match status" value="1"/>
</dbReference>
<keyword evidence="6" id="KW-0812">Transmembrane</keyword>
<dbReference type="SUPFAM" id="SSF58104">
    <property type="entry name" value="Methyl-accepting chemotaxis protein (MCP) signaling domain"/>
    <property type="match status" value="1"/>
</dbReference>
<dbReference type="CDD" id="cd00130">
    <property type="entry name" value="PAS"/>
    <property type="match status" value="1"/>
</dbReference>
<dbReference type="Pfam" id="PF00015">
    <property type="entry name" value="MCPsignal"/>
    <property type="match status" value="1"/>
</dbReference>
<dbReference type="PANTHER" id="PTHR32089:SF112">
    <property type="entry name" value="LYSOZYME-LIKE PROTEIN-RELATED"/>
    <property type="match status" value="1"/>
</dbReference>
<dbReference type="InterPro" id="IPR035965">
    <property type="entry name" value="PAS-like_dom_sf"/>
</dbReference>
<accession>A0AAN1SXK0</accession>
<evidence type="ECO:0000256" key="9">
    <source>
        <dbReference type="ARBA" id="ARBA00023224"/>
    </source>
</evidence>
<evidence type="ECO:0000313" key="15">
    <source>
        <dbReference type="EMBL" id="BBI98738.1"/>
    </source>
</evidence>
<evidence type="ECO:0000256" key="10">
    <source>
        <dbReference type="ARBA" id="ARBA00029447"/>
    </source>
</evidence>
<dbReference type="FunFam" id="1.10.287.950:FF:000001">
    <property type="entry name" value="Methyl-accepting chemotaxis sensory transducer"/>
    <property type="match status" value="1"/>
</dbReference>
<comment type="similarity">
    <text evidence="10">Belongs to the methyl-accepting chemotaxis (MCP) protein family.</text>
</comment>
<comment type="subcellular location">
    <subcellularLocation>
        <location evidence="1">Cell inner membrane</location>
        <topology evidence="1">Multi-pass membrane protein</topology>
    </subcellularLocation>
</comment>
<evidence type="ECO:0000256" key="11">
    <source>
        <dbReference type="PROSITE-ProRule" id="PRU00284"/>
    </source>
</evidence>
<sequence>MQNKNAHVTQKEVPFPPGKVLISKTDIKGIITYANDAFVAISGYTREELLGKNHNIVRHPDMPPQAFKWLWNTLKAGRPWRGVVKNRSKNGDHYWVRATIAPIIENGSITGYVSVRRPPTREQVTDAEALYRKLNASGAPVMSKYERLKFKNWPLTAKMQLLIQATLIIVLSMAQVYISSNLRSESKLLATEKGEQLANEIIDSSNMLMVTGQIGDAGNRQLLIKKIDSSSDVKSAQIVRTKPVVDMYGPGLAEEQIKDEVQRQVIESKQQSVAFTKDANGLPILRVVTPVVASKDFHGTDCTGCHAVAEGTVLGATDVVIDMKPDYDRIHRMEMQTIGGQIALHIFLFFFIGYCVNRYVDRPANAVKREFRNVMEGNLDSELDISIWDEMGFLLCEIQTMQTYLRTMVDEIVTPVAQIQKRIEDMDARVSGVADNAVTEQDHIQQIASTMEEFSQSVAEVANMADDSLKDARAMQKIVEENNRNMELSIAATSKVSDTVQSSSKTISDLGASIEKIGVIANAIKDIADQTNLLALNAAIEAARAGEQGRGFAVVADEVRKLAERTATSTKDIAKTIGEINAISEAAVQSMHGAVSEVESSIGLIRKNGEGLKEIMSASVNVAERVDHIAMASREQSAAGESVANSLERITGLVDNNTHSAKDAKAAAEELASSADELRKAGYPLTKCGLG</sequence>
<keyword evidence="16" id="KW-1185">Reference proteome</keyword>
<proteinExistence type="inferred from homology"/>
<evidence type="ECO:0000256" key="3">
    <source>
        <dbReference type="ARBA" id="ARBA00022481"/>
    </source>
</evidence>
<dbReference type="SUPFAM" id="SSF55785">
    <property type="entry name" value="PYP-like sensor domain (PAS domain)"/>
    <property type="match status" value="1"/>
</dbReference>
<evidence type="ECO:0000256" key="4">
    <source>
        <dbReference type="ARBA" id="ARBA00022500"/>
    </source>
</evidence>
<dbReference type="AlphaFoldDB" id="A0AAN1SXK0"/>
<dbReference type="SMART" id="SM00086">
    <property type="entry name" value="PAC"/>
    <property type="match status" value="1"/>
</dbReference>
<keyword evidence="5" id="KW-0997">Cell inner membrane</keyword>
<evidence type="ECO:0000259" key="12">
    <source>
        <dbReference type="PROSITE" id="PS50111"/>
    </source>
</evidence>
<organism evidence="15 16">
    <name type="scientific">Ferrigenium kumadai</name>
    <dbReference type="NCBI Taxonomy" id="1682490"/>
    <lineage>
        <taxon>Bacteria</taxon>
        <taxon>Pseudomonadati</taxon>
        <taxon>Pseudomonadota</taxon>
        <taxon>Betaproteobacteria</taxon>
        <taxon>Nitrosomonadales</taxon>
        <taxon>Gallionellaceae</taxon>
        <taxon>Ferrigenium</taxon>
    </lineage>
</organism>
<dbReference type="InterPro" id="IPR013655">
    <property type="entry name" value="PAS_fold_3"/>
</dbReference>
<dbReference type="InterPro" id="IPR003660">
    <property type="entry name" value="HAMP_dom"/>
</dbReference>
<dbReference type="SMART" id="SM00091">
    <property type="entry name" value="PAS"/>
    <property type="match status" value="1"/>
</dbReference>
<evidence type="ECO:0000256" key="2">
    <source>
        <dbReference type="ARBA" id="ARBA00022475"/>
    </source>
</evidence>